<dbReference type="EC" id="3.2.1.-" evidence="9"/>
<proteinExistence type="inferred from homology"/>
<keyword evidence="4 9" id="KW-0136">Cellulose degradation</keyword>
<keyword evidence="3 9" id="KW-0378">Hydrolase</keyword>
<reference evidence="11 12" key="1">
    <citation type="journal article" date="2024" name="Commun. Biol.">
        <title>Comparative genomic analysis of thermophilic fungi reveals convergent evolutionary adaptations and gene losses.</title>
        <authorList>
            <person name="Steindorff A.S."/>
            <person name="Aguilar-Pontes M.V."/>
            <person name="Robinson A.J."/>
            <person name="Andreopoulos B."/>
            <person name="LaButti K."/>
            <person name="Kuo A."/>
            <person name="Mondo S."/>
            <person name="Riley R."/>
            <person name="Otillar R."/>
            <person name="Haridas S."/>
            <person name="Lipzen A."/>
            <person name="Grimwood J."/>
            <person name="Schmutz J."/>
            <person name="Clum A."/>
            <person name="Reid I.D."/>
            <person name="Moisan M.C."/>
            <person name="Butler G."/>
            <person name="Nguyen T.T.M."/>
            <person name="Dewar K."/>
            <person name="Conant G."/>
            <person name="Drula E."/>
            <person name="Henrissat B."/>
            <person name="Hansel C."/>
            <person name="Singer S."/>
            <person name="Hutchinson M.I."/>
            <person name="de Vries R.P."/>
            <person name="Natvig D.O."/>
            <person name="Powell A.J."/>
            <person name="Tsang A."/>
            <person name="Grigoriev I.V."/>
        </authorList>
    </citation>
    <scope>NUCLEOTIDE SEQUENCE [LARGE SCALE GENOMIC DNA]</scope>
    <source>
        <strain evidence="11 12">ATCC 24622</strain>
    </source>
</reference>
<keyword evidence="8 9" id="KW-0624">Polysaccharide degradation</keyword>
<comment type="caution">
    <text evidence="11">The sequence shown here is derived from an EMBL/GenBank/DDBJ whole genome shotgun (WGS) entry which is preliminary data.</text>
</comment>
<evidence type="ECO:0000256" key="10">
    <source>
        <dbReference type="SAM" id="SignalP"/>
    </source>
</evidence>
<keyword evidence="7 9" id="KW-0326">Glycosidase</keyword>
<dbReference type="InterPro" id="IPR013320">
    <property type="entry name" value="ConA-like_dom_sf"/>
</dbReference>
<comment type="similarity">
    <text evidence="2 9">Belongs to the glycosyl hydrolase 7 (cellulase C) family.</text>
</comment>
<evidence type="ECO:0000313" key="12">
    <source>
        <dbReference type="Proteomes" id="UP001586593"/>
    </source>
</evidence>
<evidence type="ECO:0000256" key="7">
    <source>
        <dbReference type="ARBA" id="ARBA00023295"/>
    </source>
</evidence>
<dbReference type="EMBL" id="JAZHXJ010002539">
    <property type="protein sequence ID" value="KAL1838024.1"/>
    <property type="molecule type" value="Genomic_DNA"/>
</dbReference>
<gene>
    <name evidence="11" type="ORF">VTK73DRAFT_4484</name>
</gene>
<evidence type="ECO:0000313" key="11">
    <source>
        <dbReference type="EMBL" id="KAL1838024.1"/>
    </source>
</evidence>
<evidence type="ECO:0000256" key="8">
    <source>
        <dbReference type="ARBA" id="ARBA00023326"/>
    </source>
</evidence>
<dbReference type="InterPro" id="IPR037019">
    <property type="entry name" value="Glyco_hydro_7_sf"/>
</dbReference>
<evidence type="ECO:0000256" key="1">
    <source>
        <dbReference type="ARBA" id="ARBA00000966"/>
    </source>
</evidence>
<comment type="catalytic activity">
    <reaction evidence="1">
        <text>Endohydrolysis of (1-&gt;4)-beta-D-glucosidic linkages in cellulose, lichenin and cereal beta-D-glucans.</text>
        <dbReference type="EC" id="3.2.1.4"/>
    </reaction>
</comment>
<dbReference type="Gene3D" id="2.70.100.10">
    <property type="entry name" value="Glycoside hydrolase, family 7, domain"/>
    <property type="match status" value="1"/>
</dbReference>
<dbReference type="Pfam" id="PF00840">
    <property type="entry name" value="Glyco_hydro_7"/>
    <property type="match status" value="1"/>
</dbReference>
<name>A0ABR3V8D8_9PEZI</name>
<dbReference type="SUPFAM" id="SSF49899">
    <property type="entry name" value="Concanavalin A-like lectins/glucanases"/>
    <property type="match status" value="1"/>
</dbReference>
<dbReference type="PRINTS" id="PR00734">
    <property type="entry name" value="GLHYDRLASE7"/>
</dbReference>
<keyword evidence="12" id="KW-1185">Reference proteome</keyword>
<feature type="chain" id="PRO_5046577651" description="Glucanase" evidence="10">
    <location>
        <begin position="22"/>
        <end position="167"/>
    </location>
</feature>
<evidence type="ECO:0000256" key="6">
    <source>
        <dbReference type="ARBA" id="ARBA00023277"/>
    </source>
</evidence>
<evidence type="ECO:0000256" key="2">
    <source>
        <dbReference type="ARBA" id="ARBA00006044"/>
    </source>
</evidence>
<evidence type="ECO:0000256" key="9">
    <source>
        <dbReference type="RuleBase" id="RU361164"/>
    </source>
</evidence>
<dbReference type="Proteomes" id="UP001586593">
    <property type="component" value="Unassembled WGS sequence"/>
</dbReference>
<organism evidence="11 12">
    <name type="scientific">Phialemonium thermophilum</name>
    <dbReference type="NCBI Taxonomy" id="223376"/>
    <lineage>
        <taxon>Eukaryota</taxon>
        <taxon>Fungi</taxon>
        <taxon>Dikarya</taxon>
        <taxon>Ascomycota</taxon>
        <taxon>Pezizomycotina</taxon>
        <taxon>Sordariomycetes</taxon>
        <taxon>Sordariomycetidae</taxon>
        <taxon>Cephalothecales</taxon>
        <taxon>Cephalothecaceae</taxon>
        <taxon>Phialemonium</taxon>
    </lineage>
</organism>
<evidence type="ECO:0000256" key="4">
    <source>
        <dbReference type="ARBA" id="ARBA00023001"/>
    </source>
</evidence>
<dbReference type="InterPro" id="IPR001722">
    <property type="entry name" value="Glyco_hydro_7"/>
</dbReference>
<keyword evidence="5" id="KW-0325">Glycoprotein</keyword>
<evidence type="ECO:0000256" key="5">
    <source>
        <dbReference type="ARBA" id="ARBA00023180"/>
    </source>
</evidence>
<protein>
    <recommendedName>
        <fullName evidence="9">Glucanase</fullName>
        <ecNumber evidence="9">3.2.1.-</ecNumber>
    </recommendedName>
</protein>
<sequence>MAASKRLALSLASLLASLAAAQQVGQLTPEVHPLLPTWECTLRGGCVQKNTSVVLDADYRWTHAVNGTDNCKPAGLNATLCPDVPTCAANCALEGVDYASYGVSTNGSALTLTLFVNKTTGPSMSSPRVYLLANDTTYDLLSLVGRELAFDVDVSQLPCGTNGALFY</sequence>
<keyword evidence="10" id="KW-0732">Signal</keyword>
<dbReference type="PANTHER" id="PTHR33753">
    <property type="entry name" value="1,4-BETA-D-GLUCAN CELLOBIOHYDROLASE B"/>
    <property type="match status" value="1"/>
</dbReference>
<evidence type="ECO:0000256" key="3">
    <source>
        <dbReference type="ARBA" id="ARBA00022801"/>
    </source>
</evidence>
<accession>A0ABR3V8D8</accession>
<feature type="signal peptide" evidence="10">
    <location>
        <begin position="1"/>
        <end position="21"/>
    </location>
</feature>
<keyword evidence="6" id="KW-0119">Carbohydrate metabolism</keyword>
<dbReference type="PANTHER" id="PTHR33753:SF1">
    <property type="entry name" value="ENDO-BETA-1,4-GLUCANASE CELB"/>
    <property type="match status" value="1"/>
</dbReference>